<dbReference type="SMART" id="SM00849">
    <property type="entry name" value="Lactamase_B"/>
    <property type="match status" value="1"/>
</dbReference>
<keyword evidence="2" id="KW-0255">Endonuclease</keyword>
<dbReference type="InterPro" id="IPR001279">
    <property type="entry name" value="Metallo-B-lactamas"/>
</dbReference>
<dbReference type="CDD" id="cd07714">
    <property type="entry name" value="RNaseJ_MBL-fold"/>
    <property type="match status" value="1"/>
</dbReference>
<dbReference type="SUPFAM" id="SSF56281">
    <property type="entry name" value="Metallo-hydrolase/oxidoreductase"/>
    <property type="match status" value="1"/>
</dbReference>
<keyword evidence="2" id="KW-0269">Exonuclease</keyword>
<proteinExistence type="predicted"/>
<evidence type="ECO:0000313" key="2">
    <source>
        <dbReference type="EMBL" id="CAA9475200.1"/>
    </source>
</evidence>
<dbReference type="GO" id="GO:0004519">
    <property type="term" value="F:endonuclease activity"/>
    <property type="evidence" value="ECO:0007669"/>
    <property type="project" value="UniProtKB-KW"/>
</dbReference>
<keyword evidence="2" id="KW-0378">Hydrolase</keyword>
<dbReference type="PANTHER" id="PTHR43694:SF1">
    <property type="entry name" value="RIBONUCLEASE J"/>
    <property type="match status" value="1"/>
</dbReference>
<dbReference type="AlphaFoldDB" id="A0A6J4RJP0"/>
<dbReference type="EMBL" id="CADCVT010000030">
    <property type="protein sequence ID" value="CAA9475200.1"/>
    <property type="molecule type" value="Genomic_DNA"/>
</dbReference>
<dbReference type="Gene3D" id="3.60.15.10">
    <property type="entry name" value="Ribonuclease Z/Hydroxyacylglutathione hydrolase-like"/>
    <property type="match status" value="1"/>
</dbReference>
<sequence length="248" mass="26811">MTGTLRVLPLGGLGEIGKNMTVLEYEDKIVVVDCGLRFPTAEMPGVDLVLPDFTYLRDRVDDIEAIVITHAHEDHVGALPWVLRELGQDNAPPVYGRKLTMAMARSRLDEHKLRDVDLVDVEPGELIDAGPFTVELVHMTHSIPHASGVALTCPLGTVLVTGDYKFDQTPVSSAPPDFVRLAKLGQDGLLLLCGDSTNADRAGWSPSEAGVGPHLTEVIERAPGRVIVTSFASNVHRVQQVIDAADQL</sequence>
<dbReference type="InterPro" id="IPR036866">
    <property type="entry name" value="RibonucZ/Hydroxyglut_hydro"/>
</dbReference>
<reference evidence="2" key="1">
    <citation type="submission" date="2020-02" db="EMBL/GenBank/DDBJ databases">
        <authorList>
            <person name="Meier V. D."/>
        </authorList>
    </citation>
    <scope>NUCLEOTIDE SEQUENCE</scope>
    <source>
        <strain evidence="2">AVDCRST_MAG85</strain>
    </source>
</reference>
<protein>
    <submittedName>
        <fullName evidence="2">Ribonuclease J (Endonuclease and 5' exonuclease)</fullName>
    </submittedName>
</protein>
<evidence type="ECO:0000259" key="1">
    <source>
        <dbReference type="SMART" id="SM00849"/>
    </source>
</evidence>
<dbReference type="PANTHER" id="PTHR43694">
    <property type="entry name" value="RIBONUCLEASE J"/>
    <property type="match status" value="1"/>
</dbReference>
<accession>A0A6J4RJP0</accession>
<dbReference type="GO" id="GO:0004527">
    <property type="term" value="F:exonuclease activity"/>
    <property type="evidence" value="ECO:0007669"/>
    <property type="project" value="UniProtKB-KW"/>
</dbReference>
<feature type="domain" description="Metallo-beta-lactamase" evidence="1">
    <location>
        <begin position="17"/>
        <end position="215"/>
    </location>
</feature>
<feature type="non-terminal residue" evidence="2">
    <location>
        <position position="248"/>
    </location>
</feature>
<gene>
    <name evidence="2" type="ORF">AVDCRST_MAG85-251</name>
</gene>
<keyword evidence="2" id="KW-0540">Nuclease</keyword>
<name>A0A6J4RJP0_9ACTN</name>
<organism evidence="2">
    <name type="scientific">uncultured Solirubrobacteraceae bacterium</name>
    <dbReference type="NCBI Taxonomy" id="1162706"/>
    <lineage>
        <taxon>Bacteria</taxon>
        <taxon>Bacillati</taxon>
        <taxon>Actinomycetota</taxon>
        <taxon>Thermoleophilia</taxon>
        <taxon>Solirubrobacterales</taxon>
        <taxon>Solirubrobacteraceae</taxon>
        <taxon>environmental samples</taxon>
    </lineage>
</organism>
<dbReference type="Pfam" id="PF00753">
    <property type="entry name" value="Lactamase_B"/>
    <property type="match status" value="1"/>
</dbReference>